<feature type="transmembrane region" description="Helical" evidence="2">
    <location>
        <begin position="164"/>
        <end position="192"/>
    </location>
</feature>
<keyword evidence="2" id="KW-0812">Transmembrane</keyword>
<proteinExistence type="inferred from homology"/>
<evidence type="ECO:0000256" key="3">
    <source>
        <dbReference type="SAM" id="MobiDB-lite"/>
    </source>
</evidence>
<accession>A0A516ID07</accession>
<feature type="region of interest" description="Disordered" evidence="3">
    <location>
        <begin position="746"/>
        <end position="765"/>
    </location>
</feature>
<dbReference type="PANTHER" id="PTHR33163:SF40">
    <property type="entry name" value="PROTEIN TIC 214"/>
    <property type="match status" value="1"/>
</dbReference>
<geneLocation type="chloroplast" evidence="4"/>
<keyword evidence="2" id="KW-1001">Plastid inner membrane</keyword>
<feature type="compositionally biased region" description="Basic and acidic residues" evidence="3">
    <location>
        <begin position="245"/>
        <end position="258"/>
    </location>
</feature>
<feature type="region of interest" description="Disordered" evidence="3">
    <location>
        <begin position="1484"/>
        <end position="1533"/>
    </location>
</feature>
<feature type="transmembrane region" description="Helical" evidence="2">
    <location>
        <begin position="27"/>
        <end position="46"/>
    </location>
</feature>
<comment type="similarity">
    <text evidence="2">Belongs to the TIC214 family.</text>
</comment>
<dbReference type="Pfam" id="PF05758">
    <property type="entry name" value="Ycf1"/>
    <property type="match status" value="2"/>
</dbReference>
<feature type="compositionally biased region" description="Acidic residues" evidence="3">
    <location>
        <begin position="259"/>
        <end position="269"/>
    </location>
</feature>
<protein>
    <recommendedName>
        <fullName evidence="2">Protein TIC 214</fullName>
    </recommendedName>
    <alternativeName>
        <fullName evidence="2">Translocon at the inner envelope membrane of chloroplasts 214</fullName>
    </alternativeName>
</protein>
<name>A0A516ID07_9MAGN</name>
<keyword evidence="2" id="KW-0653">Protein transport</keyword>
<keyword evidence="2 4" id="KW-0150">Chloroplast</keyword>
<comment type="function">
    <text evidence="2">Involved in protein precursor import into chloroplasts. May be part of an intermediate translocation complex acting as a protein-conducting channel at the inner envelope.</text>
</comment>
<dbReference type="GO" id="GO:0015031">
    <property type="term" value="P:protein transport"/>
    <property type="evidence" value="ECO:0007669"/>
    <property type="project" value="UniProtKB-KW"/>
</dbReference>
<evidence type="ECO:0000313" key="4">
    <source>
        <dbReference type="EMBL" id="QDP14005.2"/>
    </source>
</evidence>
<reference evidence="4" key="1">
    <citation type="submission" date="2019-05" db="EMBL/GenBank/DDBJ databases">
        <title>Chloroplast genomes of Chrysosplenium species (Saxifragaceae): sequencing and comparative analysis.</title>
        <authorList>
            <person name="Wu Z."/>
            <person name="Liao R."/>
            <person name="Dong X."/>
            <person name="Lan D."/>
            <person name="Qin R."/>
            <person name="Liu H."/>
        </authorList>
    </citation>
    <scope>NUCLEOTIDE SEQUENCE</scope>
</reference>
<feature type="transmembrane region" description="Helical" evidence="2">
    <location>
        <begin position="84"/>
        <end position="104"/>
    </location>
</feature>
<feature type="region of interest" description="Disordered" evidence="3">
    <location>
        <begin position="244"/>
        <end position="310"/>
    </location>
</feature>
<keyword evidence="2 4" id="KW-0934">Plastid</keyword>
<feature type="transmembrane region" description="Helical" evidence="2">
    <location>
        <begin position="124"/>
        <end position="144"/>
    </location>
</feature>
<keyword evidence="2" id="KW-0472">Membrane</keyword>
<feature type="compositionally biased region" description="Acidic residues" evidence="3">
    <location>
        <begin position="295"/>
        <end position="306"/>
    </location>
</feature>
<evidence type="ECO:0000256" key="2">
    <source>
        <dbReference type="RuleBase" id="RU364085"/>
    </source>
</evidence>
<comment type="subcellular location">
    <subcellularLocation>
        <location evidence="1">Membrane</location>
        <topology evidence="1">Multi-pass membrane protein</topology>
    </subcellularLocation>
    <subcellularLocation>
        <location evidence="2">Plastid</location>
        <location evidence="2">Chloroplast inner membrane</location>
    </subcellularLocation>
</comment>
<comment type="subunit">
    <text evidence="2">Part of the Tic complex.</text>
</comment>
<keyword evidence="2" id="KW-1133">Transmembrane helix</keyword>
<feature type="compositionally biased region" description="Basic and acidic residues" evidence="3">
    <location>
        <begin position="754"/>
        <end position="765"/>
    </location>
</feature>
<evidence type="ECO:0000256" key="1">
    <source>
        <dbReference type="ARBA" id="ARBA00004141"/>
    </source>
</evidence>
<sequence length="1800" mass="212570">MILKSFLLGNLLSLCMKIINSVVVVGLYYGFLTTFSIGPSYLFLLRAQVMEEGTQKKVSATTGFITGQLVMFISIYYAPLHLALGRPHTITVLALPYLLFHFFWNNHKHFLDYGSTTRNSMRNLSIQCVFLNNLIFQLFNYFILPSSMLARLVNIYMFRCNNKMLFVTSSFVGWLIGHILFMKWVGLVLVWIRQNHSIRANVLIRSNKYLVSEVINSMARIFSILLFITCVYYLGRLPSPSVTKKLKETSESSETEERGESEEETDVEIEPTSGTKEEQEGSTEEDPSPSLFSEEKEDPDKIDETEEIRVNGTEKTKDEFHFHFKETFYKNSRVYETSDLDGNHENSKLEILKNKEDPFFWFEKLLVIGLFDYKRWTRPLPLRYIKNERFENAVRNEMSQYFFYTCRSDGKQRISFMYTPSLSTFLEMIQRKMALYTNENPSSYELDNQWVYTNEQNENKLSNEFISRIEAIDKGSLPLDVVLEKKTRLCNDETQKEYLPKKYDPFSNGPYRGIIHFVFSPSIINQIPIGNSIGTLWINKIHEILIATSYREFEKRIAAFDRKSISTEIGNFLNFISEFAVKSIEQKMRNKDLEIEINEISKKILRWSYELIDELEQQERQNEEDAEEDHQIRSRKAKRVVIFTDNQQNPDTYTTTPDTNNSDPTDEVALIHYSQQSDFRRDIIKGSMRAQRRKIAILELFQANVHSPFFFDRINNPPLFLFDISELINFIFLNRMGKNTEFKISDYGEEDTTEQEKKETDQRATDRLEDQARIEIAEAWDSIIFAQIIRGSILVTQSILRRYIILPSLIIAKNMGRMLLFQFPEWSEDLKGWKREMHVKCTYNGVQLSETEFPKNWLIDGIQIKILFPFHLKPWHRSKLAPPYRDLIKKKDKKNDDFCFLTVLGMEAELPFGSPRKRSSFFDSIFKKLRKKILKWKTNCFLILIERTNFVLIISKEIKTWIIKNIIFIQRIIKELLKINPTRFLGLKEVSGSNKTKKEKDSRMSNSIVDESSNQIKSLDWTFYSLIEKKIKDLTDRTNRIRTQIGKILKDKKNKKSNDAERFESSKICGPVFKRRNIRLIRKSIFFIKFFFERIYIYIFLFIINILQINTPLFLESKYIYMSKYISNIKTNQEDIDKTNQNTINFRKSLSNLSKNSQNLSSLSQAYVCYKLSQIQVKNLDKLRFVLQYNGTSLFLTNEIKDYFGAQGILHSEFQNKKIQNFGINQWKTGLRGHYQYNLSKIRWSKLVPGKWRNKVNQGWMVQNKDLNKGNSYEKDQVIYYKKENFYKLPNKKNYGYDLLSYKSISYEDTKNSSIYVSPLQVNNHQGISSNYNTRKYKLFDGMGDILSNNYLGKNGIVDMDKNPDIKYGDWKIIHFCLRNTVDIETWINTNSHKKTKTINGKKIEKKGLTIHQQIKPSNKKRFDWMGMNEQIRNCPISNLKLWFLPEFTLLYNSYKMKPWFIPIKLLLLNFNGDVTISATKNINENPKKDLSSNKTNYLELENRKKKEKESPTRGNPRSDAQNRRNHGSVQEKDLEADYGVGSDIKKRRKKKEYQSNTEAEFHLFLKKYLLFQLRWDDSLNQRMLNNIKVYCFLLRLINPREIALSSIQRGEMSLDIMLIQKDLTLTELMRKSIFIIEPVRLSVPKDGKFLMYQIISISFVHKSKDKTNQENQENIYINKSIARHQKITENQNKNHYVLPVPENILSLRRRREFRIRICLDSRNGNGRDRNRVFCDGKNVKNCDQFLDKSTTLEIEKNKLIKLFLWPTYQLEDLACMNRYWFDTTNGSHFNMVRIHMYPQ</sequence>
<feature type="transmembrane region" description="Helical" evidence="2">
    <location>
        <begin position="58"/>
        <end position="78"/>
    </location>
</feature>
<dbReference type="InterPro" id="IPR008896">
    <property type="entry name" value="TIC214"/>
</dbReference>
<keyword evidence="2" id="KW-0813">Transport</keyword>
<dbReference type="GO" id="GO:0009706">
    <property type="term" value="C:chloroplast inner membrane"/>
    <property type="evidence" value="ECO:0007669"/>
    <property type="project" value="UniProtKB-SubCell"/>
</dbReference>
<feature type="compositionally biased region" description="Basic and acidic residues" evidence="3">
    <location>
        <begin position="1501"/>
        <end position="1512"/>
    </location>
</feature>
<dbReference type="PANTHER" id="PTHR33163">
    <property type="entry name" value="PROTEIN TIC 214-RELATED"/>
    <property type="match status" value="1"/>
</dbReference>
<gene>
    <name evidence="4" type="primary">ycf1</name>
    <name evidence="2" type="synonym">TIC214</name>
    <name evidence="4" type="ORF">FGA13_p006</name>
</gene>
<organism evidence="4">
    <name type="scientific">Chrysosplenium macrophyllum</name>
    <dbReference type="NCBI Taxonomy" id="2306215"/>
    <lineage>
        <taxon>Eukaryota</taxon>
        <taxon>Viridiplantae</taxon>
        <taxon>Streptophyta</taxon>
        <taxon>Embryophyta</taxon>
        <taxon>Tracheophyta</taxon>
        <taxon>Spermatophyta</taxon>
        <taxon>Magnoliopsida</taxon>
        <taxon>eudicotyledons</taxon>
        <taxon>Gunneridae</taxon>
        <taxon>Pentapetalae</taxon>
        <taxon>Saxifragales</taxon>
        <taxon>Saxifragaceae</taxon>
        <taxon>Chrysosplenieae</taxon>
        <taxon>Chrysosplenium</taxon>
    </lineage>
</organism>
<dbReference type="EMBL" id="MK973001">
    <property type="protein sequence ID" value="QDP14005.2"/>
    <property type="molecule type" value="Genomic_DNA"/>
</dbReference>
<feature type="transmembrane region" description="Helical" evidence="2">
    <location>
        <begin position="213"/>
        <end position="235"/>
    </location>
</feature>